<gene>
    <name evidence="1" type="ORF">AN403_5945</name>
</gene>
<comment type="caution">
    <text evidence="1">The sequence shown here is derived from an EMBL/GenBank/DDBJ whole genome shotgun (WGS) entry which is preliminary data.</text>
</comment>
<reference evidence="1 2" key="1">
    <citation type="submission" date="2015-09" db="EMBL/GenBank/DDBJ databases">
        <authorList>
            <consortium name="Swine Surveillance"/>
        </authorList>
    </citation>
    <scope>NUCLEOTIDE SEQUENCE [LARGE SCALE GENOMIC DNA]</scope>
    <source>
        <strain evidence="1 2">S613</strain>
    </source>
</reference>
<name>A0A0N8NY35_PSEFL</name>
<evidence type="ECO:0000313" key="2">
    <source>
        <dbReference type="Proteomes" id="UP000050349"/>
    </source>
</evidence>
<evidence type="ECO:0000313" key="1">
    <source>
        <dbReference type="EMBL" id="KPU61897.1"/>
    </source>
</evidence>
<protein>
    <submittedName>
        <fullName evidence="1">Uncharacterized protein</fullName>
    </submittedName>
</protein>
<dbReference type="EMBL" id="LJXB01000043">
    <property type="protein sequence ID" value="KPU61897.1"/>
    <property type="molecule type" value="Genomic_DNA"/>
</dbReference>
<dbReference type="Proteomes" id="UP000050349">
    <property type="component" value="Unassembled WGS sequence"/>
</dbReference>
<organism evidence="1 2">
    <name type="scientific">Pseudomonas fluorescens</name>
    <dbReference type="NCBI Taxonomy" id="294"/>
    <lineage>
        <taxon>Bacteria</taxon>
        <taxon>Pseudomonadati</taxon>
        <taxon>Pseudomonadota</taxon>
        <taxon>Gammaproteobacteria</taxon>
        <taxon>Pseudomonadales</taxon>
        <taxon>Pseudomonadaceae</taxon>
        <taxon>Pseudomonas</taxon>
    </lineage>
</organism>
<accession>A0A0N8NY35</accession>
<dbReference type="AlphaFoldDB" id="A0A0N8NY35"/>
<sequence>MPSLGEAPNVRGKALWLLSRFSKVTRRKGGTLSGRYLNNGYVHKKRRQTQSLRQQAHSDKVSICQTSDFQFATRTPPRLPLNSYAANSA</sequence>
<proteinExistence type="predicted"/>